<evidence type="ECO:0000256" key="3">
    <source>
        <dbReference type="ARBA" id="ARBA00022692"/>
    </source>
</evidence>
<sequence>MSSSIPFALVTTTLQSWYIATGLSLATLGWLALIAQAYLFKFLWANYCDTYLVFGHQLRKSWIISMQLIIIFLTIIMSFLSPNKNTTWLGLVAAFIALFSATQDLSIDAYRSELIAQERQQEKLIGIFYIVGFRIGYLFAGAGGLIIAQFYGWQMAYQLMAGIVIIICLITFTNPEKPYVRPIDNFSKFKAIKFLWSKNKSGLFLSFIFFFEFGDSLINSIYPAYLYQIKKYDLAQIALLIKATNIMALSISPLLALFLLRFSFFKAISLGLLGEAICLVLLPVLSDTISHLFWLQLILGLFEGLLGVLIILLYTHLAQGRLRAFNYAFIAAIGGVKSLLTPTLGIVIIHYFSWQTLFCMGAILTLPSYLMSRYLIKKTNDNYFNQPQVI</sequence>
<keyword evidence="3 6" id="KW-0812">Transmembrane</keyword>
<feature type="transmembrane region" description="Helical" evidence="6">
    <location>
        <begin position="127"/>
        <end position="150"/>
    </location>
</feature>
<reference evidence="8 9" key="1">
    <citation type="submission" date="2018-06" db="EMBL/GenBank/DDBJ databases">
        <authorList>
            <consortium name="Pathogen Informatics"/>
            <person name="Doyle S."/>
        </authorList>
    </citation>
    <scope>NUCLEOTIDE SEQUENCE [LARGE SCALE GENOMIC DNA]</scope>
    <source>
        <strain evidence="8 9">NCTC13315</strain>
    </source>
</reference>
<evidence type="ECO:0000256" key="6">
    <source>
        <dbReference type="SAM" id="Phobius"/>
    </source>
</evidence>
<dbReference type="GO" id="GO:0022857">
    <property type="term" value="F:transmembrane transporter activity"/>
    <property type="evidence" value="ECO:0007669"/>
    <property type="project" value="InterPro"/>
</dbReference>
<dbReference type="InterPro" id="IPR020846">
    <property type="entry name" value="MFS_dom"/>
</dbReference>
<dbReference type="AlphaFoldDB" id="A0A378I200"/>
<protein>
    <submittedName>
        <fullName evidence="8">Beta lactamase induction signal transducer AmpG</fullName>
    </submittedName>
</protein>
<feature type="transmembrane region" description="Helical" evidence="6">
    <location>
        <begin position="156"/>
        <end position="173"/>
    </location>
</feature>
<dbReference type="SUPFAM" id="SSF103473">
    <property type="entry name" value="MFS general substrate transporter"/>
    <property type="match status" value="1"/>
</dbReference>
<dbReference type="InterPro" id="IPR011701">
    <property type="entry name" value="MFS"/>
</dbReference>
<gene>
    <name evidence="8" type="primary">ampG_2</name>
    <name evidence="8" type="ORF">NCTC13315_01755</name>
</gene>
<evidence type="ECO:0000259" key="7">
    <source>
        <dbReference type="PROSITE" id="PS50850"/>
    </source>
</evidence>
<dbReference type="Gene3D" id="1.20.1250.20">
    <property type="entry name" value="MFS general substrate transporter like domains"/>
    <property type="match status" value="2"/>
</dbReference>
<dbReference type="PANTHER" id="PTHR12778">
    <property type="entry name" value="SOLUTE CARRIER FAMILY 33 ACETYL-COA TRANSPORTER -RELATED"/>
    <property type="match status" value="1"/>
</dbReference>
<comment type="subcellular location">
    <subcellularLocation>
        <location evidence="1">Membrane</location>
        <topology evidence="1">Multi-pass membrane protein</topology>
    </subcellularLocation>
</comment>
<evidence type="ECO:0000256" key="1">
    <source>
        <dbReference type="ARBA" id="ARBA00004141"/>
    </source>
</evidence>
<feature type="transmembrane region" description="Helical" evidence="6">
    <location>
        <begin position="237"/>
        <end position="260"/>
    </location>
</feature>
<dbReference type="PANTHER" id="PTHR12778:SF10">
    <property type="entry name" value="MAJOR FACILITATOR SUPERFAMILY DOMAIN-CONTAINING PROTEIN 3"/>
    <property type="match status" value="1"/>
</dbReference>
<evidence type="ECO:0000256" key="4">
    <source>
        <dbReference type="ARBA" id="ARBA00022989"/>
    </source>
</evidence>
<dbReference type="InterPro" id="IPR004752">
    <property type="entry name" value="AmpG_permease/AT-1"/>
</dbReference>
<evidence type="ECO:0000256" key="2">
    <source>
        <dbReference type="ARBA" id="ARBA00022448"/>
    </source>
</evidence>
<feature type="transmembrane region" description="Helical" evidence="6">
    <location>
        <begin position="87"/>
        <end position="107"/>
    </location>
</feature>
<dbReference type="Proteomes" id="UP000254968">
    <property type="component" value="Unassembled WGS sequence"/>
</dbReference>
<keyword evidence="2" id="KW-0813">Transport</keyword>
<keyword evidence="9" id="KW-1185">Reference proteome</keyword>
<evidence type="ECO:0000256" key="5">
    <source>
        <dbReference type="ARBA" id="ARBA00023136"/>
    </source>
</evidence>
<organism evidence="8 9">
    <name type="scientific">Legionella beliardensis</name>
    <dbReference type="NCBI Taxonomy" id="91822"/>
    <lineage>
        <taxon>Bacteria</taxon>
        <taxon>Pseudomonadati</taxon>
        <taxon>Pseudomonadota</taxon>
        <taxon>Gammaproteobacteria</taxon>
        <taxon>Legionellales</taxon>
        <taxon>Legionellaceae</taxon>
        <taxon>Legionella</taxon>
    </lineage>
</organism>
<evidence type="ECO:0000313" key="8">
    <source>
        <dbReference type="EMBL" id="STX29217.1"/>
    </source>
</evidence>
<feature type="domain" description="Major facilitator superfamily (MFS) profile" evidence="7">
    <location>
        <begin position="200"/>
        <end position="390"/>
    </location>
</feature>
<feature type="transmembrane region" description="Helical" evidence="6">
    <location>
        <begin position="355"/>
        <end position="376"/>
    </location>
</feature>
<feature type="transmembrane region" description="Helical" evidence="6">
    <location>
        <begin position="17"/>
        <end position="40"/>
    </location>
</feature>
<dbReference type="OrthoDB" id="9787815at2"/>
<keyword evidence="4 6" id="KW-1133">Transmembrane helix</keyword>
<feature type="transmembrane region" description="Helical" evidence="6">
    <location>
        <begin position="61"/>
        <end position="81"/>
    </location>
</feature>
<keyword evidence="5 6" id="KW-0472">Membrane</keyword>
<dbReference type="GO" id="GO:0016020">
    <property type="term" value="C:membrane"/>
    <property type="evidence" value="ECO:0007669"/>
    <property type="project" value="UniProtKB-SubCell"/>
</dbReference>
<feature type="transmembrane region" description="Helical" evidence="6">
    <location>
        <begin position="203"/>
        <end position="225"/>
    </location>
</feature>
<proteinExistence type="predicted"/>
<dbReference type="InterPro" id="IPR036259">
    <property type="entry name" value="MFS_trans_sf"/>
</dbReference>
<feature type="transmembrane region" description="Helical" evidence="6">
    <location>
        <begin position="267"/>
        <end position="286"/>
    </location>
</feature>
<dbReference type="PROSITE" id="PS50850">
    <property type="entry name" value="MFS"/>
    <property type="match status" value="1"/>
</dbReference>
<evidence type="ECO:0000313" key="9">
    <source>
        <dbReference type="Proteomes" id="UP000254968"/>
    </source>
</evidence>
<name>A0A378I200_9GAMM</name>
<feature type="transmembrane region" description="Helical" evidence="6">
    <location>
        <begin position="292"/>
        <end position="315"/>
    </location>
</feature>
<feature type="transmembrane region" description="Helical" evidence="6">
    <location>
        <begin position="327"/>
        <end position="349"/>
    </location>
</feature>
<dbReference type="EMBL" id="UGNV01000001">
    <property type="protein sequence ID" value="STX29217.1"/>
    <property type="molecule type" value="Genomic_DNA"/>
</dbReference>
<dbReference type="Pfam" id="PF07690">
    <property type="entry name" value="MFS_1"/>
    <property type="match status" value="1"/>
</dbReference>
<accession>A0A378I200</accession>